<sequence>MSFAILTEYGHDHCVIDTHNLFVGTTLEDEILLLGADDGMFSDISRECALFGLQLERGRKLSSYSGGEQSIICCLLLMHLLPKERLSILLVRVLETLSPRNRELLLDRFAALIPDASLFFLTEEGPKPVADHA</sequence>
<gene>
    <name evidence="1" type="ORF">SAMN05421830_10581</name>
</gene>
<dbReference type="AlphaFoldDB" id="A0A8G2F7Y4"/>
<dbReference type="EMBL" id="FOTO01000005">
    <property type="protein sequence ID" value="SFL70762.1"/>
    <property type="molecule type" value="Genomic_DNA"/>
</dbReference>
<evidence type="ECO:0000313" key="2">
    <source>
        <dbReference type="Proteomes" id="UP000199581"/>
    </source>
</evidence>
<accession>A0A8G2F7Y4</accession>
<dbReference type="Proteomes" id="UP000199581">
    <property type="component" value="Unassembled WGS sequence"/>
</dbReference>
<evidence type="ECO:0000313" key="1">
    <source>
        <dbReference type="EMBL" id="SFL70762.1"/>
    </source>
</evidence>
<reference evidence="1 2" key="1">
    <citation type="submission" date="2016-10" db="EMBL/GenBank/DDBJ databases">
        <authorList>
            <person name="Varghese N."/>
            <person name="Submissions S."/>
        </authorList>
    </citation>
    <scope>NUCLEOTIDE SEQUENCE [LARGE SCALE GENOMIC DNA]</scope>
    <source>
        <strain evidence="1 2">DSM 1741</strain>
    </source>
</reference>
<organism evidence="1 2">
    <name type="scientific">Desulfomicrobium norvegicum (strain DSM 1741 / NCIMB 8310)</name>
    <name type="common">Desulfovibrio baculatus (strain Norway 4)</name>
    <name type="synonym">Desulfovibrio desulfuricans (strain Norway 4)</name>
    <dbReference type="NCBI Taxonomy" id="52561"/>
    <lineage>
        <taxon>Bacteria</taxon>
        <taxon>Pseudomonadati</taxon>
        <taxon>Thermodesulfobacteriota</taxon>
        <taxon>Desulfovibrionia</taxon>
        <taxon>Desulfovibrionales</taxon>
        <taxon>Desulfomicrobiaceae</taxon>
        <taxon>Desulfomicrobium</taxon>
    </lineage>
</organism>
<dbReference type="OrthoDB" id="5471320at2"/>
<proteinExistence type="predicted"/>
<protein>
    <submittedName>
        <fullName evidence="1">Uncharacterized protein</fullName>
    </submittedName>
</protein>
<keyword evidence="2" id="KW-1185">Reference proteome</keyword>
<dbReference type="RefSeq" id="WP_092191614.1">
    <property type="nucleotide sequence ID" value="NZ_FOTO01000005.1"/>
</dbReference>
<comment type="caution">
    <text evidence="1">The sequence shown here is derived from an EMBL/GenBank/DDBJ whole genome shotgun (WGS) entry which is preliminary data.</text>
</comment>
<name>A0A8G2F7Y4_DESNO</name>